<evidence type="ECO:0000313" key="1">
    <source>
        <dbReference type="EMBL" id="EKC81005.1"/>
    </source>
</evidence>
<reference evidence="1" key="1">
    <citation type="journal article" date="2013" name="Environ. Microbiol.">
        <title>Microbiota from the distal guts of lean and obese adolescents exhibit partial functional redundancy besides clear differences in community structure.</title>
        <authorList>
            <person name="Ferrer M."/>
            <person name="Ruiz A."/>
            <person name="Lanza F."/>
            <person name="Haange S.B."/>
            <person name="Oberbach A."/>
            <person name="Till H."/>
            <person name="Bargiela R."/>
            <person name="Campoy C."/>
            <person name="Segura M.T."/>
            <person name="Richter M."/>
            <person name="von Bergen M."/>
            <person name="Seifert J."/>
            <person name="Suarez A."/>
        </authorList>
    </citation>
    <scope>NUCLEOTIDE SEQUENCE</scope>
</reference>
<evidence type="ECO:0008006" key="2">
    <source>
        <dbReference type="Google" id="ProtNLM"/>
    </source>
</evidence>
<protein>
    <recommendedName>
        <fullName evidence="2">PASTA domain-containing protein</fullName>
    </recommendedName>
</protein>
<dbReference type="InterPro" id="IPR005543">
    <property type="entry name" value="PASTA_dom"/>
</dbReference>
<sequence length="139" mass="15229">VSTLVPKTVGLHLQQAKSRLWELGLNIGKISFDEGINLLNQREARVYLQTPSAGSRARLGAKVDLKLTLDAAKVTAQSAAADKEMIKAAEELRRLDAETADSLARVRLDSLANRPVEAEPVIDDGLFPDEETAEDEFFQ</sequence>
<dbReference type="AlphaFoldDB" id="K1URW1"/>
<comment type="caution">
    <text evidence="1">The sequence shown here is derived from an EMBL/GenBank/DDBJ whole genome shotgun (WGS) entry which is preliminary data.</text>
</comment>
<name>K1URW1_9ZZZZ</name>
<feature type="non-terminal residue" evidence="1">
    <location>
        <position position="1"/>
    </location>
</feature>
<organism evidence="1">
    <name type="scientific">human gut metagenome</name>
    <dbReference type="NCBI Taxonomy" id="408170"/>
    <lineage>
        <taxon>unclassified sequences</taxon>
        <taxon>metagenomes</taxon>
        <taxon>organismal metagenomes</taxon>
    </lineage>
</organism>
<gene>
    <name evidence="1" type="ORF">LEA_00792</name>
</gene>
<accession>K1URW1</accession>
<dbReference type="CDD" id="cd06577">
    <property type="entry name" value="PASTA_pknB"/>
    <property type="match status" value="1"/>
</dbReference>
<proteinExistence type="predicted"/>
<dbReference type="EMBL" id="AJWY01000559">
    <property type="protein sequence ID" value="EKC81005.1"/>
    <property type="molecule type" value="Genomic_DNA"/>
</dbReference>
<dbReference type="Gene3D" id="3.30.10.20">
    <property type="match status" value="1"/>
</dbReference>